<dbReference type="EMBL" id="JAVSNH010000002">
    <property type="protein sequence ID" value="MDT4514695.1"/>
    <property type="molecule type" value="Genomic_DNA"/>
</dbReference>
<evidence type="ECO:0000313" key="3">
    <source>
        <dbReference type="Proteomes" id="UP001266995"/>
    </source>
</evidence>
<dbReference type="Gene3D" id="2.60.40.10">
    <property type="entry name" value="Immunoglobulins"/>
    <property type="match status" value="1"/>
</dbReference>
<dbReference type="InterPro" id="IPR011467">
    <property type="entry name" value="DUF1573"/>
</dbReference>
<evidence type="ECO:0000313" key="2">
    <source>
        <dbReference type="EMBL" id="MDT4514695.1"/>
    </source>
</evidence>
<dbReference type="InterPro" id="IPR013783">
    <property type="entry name" value="Ig-like_fold"/>
</dbReference>
<proteinExistence type="predicted"/>
<sequence>MSWQEMKSNMRILSLIVFSIMTCILFFFCIGTKREKGITCLISEWSGKEILFPADIYFTVYGKDTVGYPAKHSEYSIVCYMDSAGCTSCKLQPQMWKKFISMLYSGNGEEIPVLFFMHPKNREELIALLENSYFNHPVCIDEDDAFNRLNHFPSDMSFQTFLLDKDNKVVVIGNPIHNLKLGELYMQIIQGEEKKQKNVDRRSITTEVSIARSTVFLGNFDWQTKQKAIFTLKNTGGNPLVIENVSTSCGCTSAFYSQKPILSGKETKIEVIYEAEQPEYFNKKITVYCNAESSPIILSISGDAK</sequence>
<dbReference type="PANTHER" id="PTHR37833:SF1">
    <property type="entry name" value="SIGNAL PEPTIDE PROTEIN"/>
    <property type="match status" value="1"/>
</dbReference>
<gene>
    <name evidence="2" type="ORF">RO785_27395</name>
</gene>
<dbReference type="Proteomes" id="UP001266995">
    <property type="component" value="Unassembled WGS sequence"/>
</dbReference>
<dbReference type="PANTHER" id="PTHR37833">
    <property type="entry name" value="LIPOPROTEIN-RELATED"/>
    <property type="match status" value="1"/>
</dbReference>
<protein>
    <submittedName>
        <fullName evidence="2">DUF1573 domain-containing protein</fullName>
    </submittedName>
</protein>
<accession>A0AAW8VRS9</accession>
<keyword evidence="1" id="KW-0812">Transmembrane</keyword>
<dbReference type="AlphaFoldDB" id="A0AAW8VRS9"/>
<keyword evidence="1" id="KW-1133">Transmembrane helix</keyword>
<reference evidence="2" key="1">
    <citation type="submission" date="2023-08" db="EMBL/GenBank/DDBJ databases">
        <title>Reintroducing virulent viruses to syntetic microbiomes.</title>
        <authorList>
            <person name="Wilde J."/>
            <person name="Boyes R."/>
            <person name="Robinson A.V."/>
            <person name="Daisley B.A."/>
            <person name="Allen-Vercoe E."/>
        </authorList>
    </citation>
    <scope>NUCLEOTIDE SEQUENCE</scope>
    <source>
        <strain evidence="2">225I_12FAA</strain>
    </source>
</reference>
<evidence type="ECO:0000256" key="1">
    <source>
        <dbReference type="SAM" id="Phobius"/>
    </source>
</evidence>
<comment type="caution">
    <text evidence="2">The sequence shown here is derived from an EMBL/GenBank/DDBJ whole genome shotgun (WGS) entry which is preliminary data.</text>
</comment>
<feature type="transmembrane region" description="Helical" evidence="1">
    <location>
        <begin position="12"/>
        <end position="33"/>
    </location>
</feature>
<dbReference type="InterPro" id="IPR029759">
    <property type="entry name" value="GPX_AS"/>
</dbReference>
<dbReference type="Pfam" id="PF07610">
    <property type="entry name" value="DUF1573"/>
    <property type="match status" value="1"/>
</dbReference>
<keyword evidence="1" id="KW-0472">Membrane</keyword>
<name>A0AAW8VRS9_9BACE</name>
<dbReference type="RefSeq" id="WP_229123593.1">
    <property type="nucleotide sequence ID" value="NZ_JADMQL010000006.1"/>
</dbReference>
<organism evidence="2 3">
    <name type="scientific">Bacteroides cellulosilyticus</name>
    <dbReference type="NCBI Taxonomy" id="246787"/>
    <lineage>
        <taxon>Bacteria</taxon>
        <taxon>Pseudomonadati</taxon>
        <taxon>Bacteroidota</taxon>
        <taxon>Bacteroidia</taxon>
        <taxon>Bacteroidales</taxon>
        <taxon>Bacteroidaceae</taxon>
        <taxon>Bacteroides</taxon>
    </lineage>
</organism>
<dbReference type="PROSITE" id="PS00460">
    <property type="entry name" value="GLUTATHIONE_PEROXID_1"/>
    <property type="match status" value="1"/>
</dbReference>